<evidence type="ECO:0000256" key="3">
    <source>
        <dbReference type="ARBA" id="ARBA00022989"/>
    </source>
</evidence>
<comment type="similarity">
    <text evidence="5">Belongs to the SAT4 family.</text>
</comment>
<evidence type="ECO:0000313" key="9">
    <source>
        <dbReference type="Proteomes" id="UP000469559"/>
    </source>
</evidence>
<evidence type="ECO:0000256" key="1">
    <source>
        <dbReference type="ARBA" id="ARBA00004141"/>
    </source>
</evidence>
<dbReference type="AlphaFoldDB" id="A0A8T9B1R9"/>
<dbReference type="GO" id="GO:0016020">
    <property type="term" value="C:membrane"/>
    <property type="evidence" value="ECO:0007669"/>
    <property type="project" value="UniProtKB-SubCell"/>
</dbReference>
<dbReference type="EMBL" id="QGMF01000806">
    <property type="protein sequence ID" value="TVY13954.1"/>
    <property type="molecule type" value="Genomic_DNA"/>
</dbReference>
<dbReference type="PANTHER" id="PTHR33048:SF47">
    <property type="entry name" value="INTEGRAL MEMBRANE PROTEIN-RELATED"/>
    <property type="match status" value="1"/>
</dbReference>
<evidence type="ECO:0000259" key="7">
    <source>
        <dbReference type="Pfam" id="PF20684"/>
    </source>
</evidence>
<comment type="subcellular location">
    <subcellularLocation>
        <location evidence="1">Membrane</location>
        <topology evidence="1">Multi-pass membrane protein</topology>
    </subcellularLocation>
</comment>
<organism evidence="8 9">
    <name type="scientific">Lachnellula arida</name>
    <dbReference type="NCBI Taxonomy" id="1316785"/>
    <lineage>
        <taxon>Eukaryota</taxon>
        <taxon>Fungi</taxon>
        <taxon>Dikarya</taxon>
        <taxon>Ascomycota</taxon>
        <taxon>Pezizomycotina</taxon>
        <taxon>Leotiomycetes</taxon>
        <taxon>Helotiales</taxon>
        <taxon>Lachnaceae</taxon>
        <taxon>Lachnellula</taxon>
    </lineage>
</organism>
<feature type="transmembrane region" description="Helical" evidence="6">
    <location>
        <begin position="185"/>
        <end position="212"/>
    </location>
</feature>
<keyword evidence="3 6" id="KW-1133">Transmembrane helix</keyword>
<keyword evidence="2 6" id="KW-0812">Transmembrane</keyword>
<feature type="domain" description="Rhodopsin" evidence="7">
    <location>
        <begin position="36"/>
        <end position="290"/>
    </location>
</feature>
<feature type="transmembrane region" description="Helical" evidence="6">
    <location>
        <begin position="112"/>
        <end position="132"/>
    </location>
</feature>
<evidence type="ECO:0000256" key="4">
    <source>
        <dbReference type="ARBA" id="ARBA00023136"/>
    </source>
</evidence>
<feature type="transmembrane region" description="Helical" evidence="6">
    <location>
        <begin position="20"/>
        <end position="40"/>
    </location>
</feature>
<proteinExistence type="inferred from homology"/>
<keyword evidence="9" id="KW-1185">Reference proteome</keyword>
<accession>A0A8T9B1R9</accession>
<evidence type="ECO:0000256" key="2">
    <source>
        <dbReference type="ARBA" id="ARBA00022692"/>
    </source>
</evidence>
<name>A0A8T9B1R9_9HELO</name>
<dbReference type="Pfam" id="PF20684">
    <property type="entry name" value="Fung_rhodopsin"/>
    <property type="match status" value="1"/>
</dbReference>
<dbReference type="InterPro" id="IPR049326">
    <property type="entry name" value="Rhodopsin_dom_fungi"/>
</dbReference>
<dbReference type="Proteomes" id="UP000469559">
    <property type="component" value="Unassembled WGS sequence"/>
</dbReference>
<protein>
    <submittedName>
        <fullName evidence="8">Satratoxin biosynthesis SC1 cluster protein 4</fullName>
    </submittedName>
</protein>
<evidence type="ECO:0000313" key="8">
    <source>
        <dbReference type="EMBL" id="TVY13954.1"/>
    </source>
</evidence>
<sequence>MSSTHLTSAELYANHSERTTIAIGFGIALPIVAVLLRLCARKIQGIMIGADDYMIIVAAVLTIGNSCVPILANKGGNGRHQETLSHQELKDYFLYKDEAAIQILMLWQSLFIFEQTFGAAVCAVKFSVLLLYRRIFITRSFKISTTVIAILVTLWVIVKNLVGAFQCTPVRKAWIKSTPGHCINFIDLVLGAQAFNVVFDIVILILPMRAVYKLHLPLHKKLGVMAIFAVGTFTIVVAIIRIAVIASEVIEHGPTLPDITWFTSKFSWTIMDPAVGCFVACMPTWSPLIKPLARIGEYASLLQSTFARSIFTRSSNPSRNITTPGASNEQNFYLANYKRPTTREVTIGRQSGSFNSQQELNPIRGPKDVLVKKEFTREEYNI</sequence>
<dbReference type="InterPro" id="IPR052337">
    <property type="entry name" value="SAT4-like"/>
</dbReference>
<comment type="caution">
    <text evidence="8">The sequence shown here is derived from an EMBL/GenBank/DDBJ whole genome shotgun (WGS) entry which is preliminary data.</text>
</comment>
<dbReference type="OrthoDB" id="3562076at2759"/>
<evidence type="ECO:0000256" key="6">
    <source>
        <dbReference type="SAM" id="Phobius"/>
    </source>
</evidence>
<gene>
    <name evidence="8" type="primary">SAT4_2</name>
    <name evidence="8" type="ORF">LARI1_G007650</name>
</gene>
<dbReference type="PANTHER" id="PTHR33048">
    <property type="entry name" value="PTH11-LIKE INTEGRAL MEMBRANE PROTEIN (AFU_ORTHOLOGUE AFUA_5G11245)"/>
    <property type="match status" value="1"/>
</dbReference>
<feature type="transmembrane region" description="Helical" evidence="6">
    <location>
        <begin position="52"/>
        <end position="72"/>
    </location>
</feature>
<evidence type="ECO:0000256" key="5">
    <source>
        <dbReference type="ARBA" id="ARBA00038359"/>
    </source>
</evidence>
<feature type="transmembrane region" description="Helical" evidence="6">
    <location>
        <begin position="144"/>
        <end position="165"/>
    </location>
</feature>
<keyword evidence="4 6" id="KW-0472">Membrane</keyword>
<reference evidence="8 9" key="1">
    <citation type="submission" date="2018-05" db="EMBL/GenBank/DDBJ databases">
        <title>Whole genome sequencing for identification of molecular markers to develop diagnostic detection tools for the regulated plant pathogen Lachnellula willkommii.</title>
        <authorList>
            <person name="Giroux E."/>
            <person name="Bilodeau G."/>
        </authorList>
    </citation>
    <scope>NUCLEOTIDE SEQUENCE [LARGE SCALE GENOMIC DNA]</scope>
    <source>
        <strain evidence="8 9">CBS 203.66</strain>
    </source>
</reference>
<feature type="transmembrane region" description="Helical" evidence="6">
    <location>
        <begin position="224"/>
        <end position="246"/>
    </location>
</feature>